<dbReference type="SUPFAM" id="SSF54236">
    <property type="entry name" value="Ubiquitin-like"/>
    <property type="match status" value="1"/>
</dbReference>
<comment type="caution">
    <text evidence="2">The sequence shown here is derived from an EMBL/GenBank/DDBJ whole genome shotgun (WGS) entry which is preliminary data.</text>
</comment>
<dbReference type="PANTHER" id="PTHR47725:SF2">
    <property type="entry name" value="UBIQUITIN-LIKE DOMAIN-CONTAINING PROTEIN"/>
    <property type="match status" value="1"/>
</dbReference>
<evidence type="ECO:0000313" key="2">
    <source>
        <dbReference type="EMBL" id="KAL1510519.1"/>
    </source>
</evidence>
<dbReference type="Proteomes" id="UP001515480">
    <property type="component" value="Unassembled WGS sequence"/>
</dbReference>
<dbReference type="InterPro" id="IPR000626">
    <property type="entry name" value="Ubiquitin-like_dom"/>
</dbReference>
<evidence type="ECO:0000313" key="3">
    <source>
        <dbReference type="Proteomes" id="UP001515480"/>
    </source>
</evidence>
<proteinExistence type="predicted"/>
<organism evidence="2 3">
    <name type="scientific">Prymnesium parvum</name>
    <name type="common">Toxic golden alga</name>
    <dbReference type="NCBI Taxonomy" id="97485"/>
    <lineage>
        <taxon>Eukaryota</taxon>
        <taxon>Haptista</taxon>
        <taxon>Haptophyta</taxon>
        <taxon>Prymnesiophyceae</taxon>
        <taxon>Prymnesiales</taxon>
        <taxon>Prymnesiaceae</taxon>
        <taxon>Prymnesium</taxon>
    </lineage>
</organism>
<reference evidence="2 3" key="1">
    <citation type="journal article" date="2024" name="Science">
        <title>Giant polyketide synthase enzymes in the biosynthesis of giant marine polyether toxins.</title>
        <authorList>
            <person name="Fallon T.R."/>
            <person name="Shende V.V."/>
            <person name="Wierzbicki I.H."/>
            <person name="Pendleton A.L."/>
            <person name="Watervoot N.F."/>
            <person name="Auber R.P."/>
            <person name="Gonzalez D.J."/>
            <person name="Wisecaver J.H."/>
            <person name="Moore B.S."/>
        </authorList>
    </citation>
    <scope>NUCLEOTIDE SEQUENCE [LARGE SCALE GENOMIC DNA]</scope>
    <source>
        <strain evidence="2 3">12B1</strain>
    </source>
</reference>
<dbReference type="Gene3D" id="3.10.20.90">
    <property type="entry name" value="Phosphatidylinositol 3-kinase Catalytic Subunit, Chain A, domain 1"/>
    <property type="match status" value="1"/>
</dbReference>
<feature type="domain" description="Ubiquitin-like" evidence="1">
    <location>
        <begin position="76"/>
        <end position="151"/>
    </location>
</feature>
<dbReference type="PROSITE" id="PS50053">
    <property type="entry name" value="UBIQUITIN_2"/>
    <property type="match status" value="1"/>
</dbReference>
<protein>
    <recommendedName>
        <fullName evidence="1">Ubiquitin-like domain-containing protein</fullName>
    </recommendedName>
</protein>
<name>A0AB34IZI0_PRYPA</name>
<dbReference type="InterPro" id="IPR029071">
    <property type="entry name" value="Ubiquitin-like_domsf"/>
</dbReference>
<dbReference type="PANTHER" id="PTHR47725">
    <property type="entry name" value="OS03G0364000 PROTEIN"/>
    <property type="match status" value="1"/>
</dbReference>
<keyword evidence="3" id="KW-1185">Reference proteome</keyword>
<gene>
    <name evidence="2" type="ORF">AB1Y20_006822</name>
</gene>
<dbReference type="EMBL" id="JBGBPQ010000015">
    <property type="protein sequence ID" value="KAL1510519.1"/>
    <property type="molecule type" value="Genomic_DNA"/>
</dbReference>
<sequence>MNHRYRTLATLPVSASCRLGVGLSASSPTLHFRRLYGRHASWASFSVARSTDLHLASPMTEAVETAPQEPISSDYVRVKRKKTTIFLYVEQTDTCHDLRAKVNLITKVPTSDIKFYLDRNGELPIDEHKSLADMKVENDQELYMVYKKEGSDNDWEEIEIGAGPSVAGAVEGSS</sequence>
<dbReference type="PROSITE" id="PS51257">
    <property type="entry name" value="PROKAR_LIPOPROTEIN"/>
    <property type="match status" value="1"/>
</dbReference>
<accession>A0AB34IZI0</accession>
<dbReference type="AlphaFoldDB" id="A0AB34IZI0"/>
<evidence type="ECO:0000259" key="1">
    <source>
        <dbReference type="PROSITE" id="PS50053"/>
    </source>
</evidence>